<dbReference type="GO" id="GO:0008168">
    <property type="term" value="F:methyltransferase activity"/>
    <property type="evidence" value="ECO:0007669"/>
    <property type="project" value="UniProtKB-KW"/>
</dbReference>
<evidence type="ECO:0000256" key="1">
    <source>
        <dbReference type="ARBA" id="ARBA00004127"/>
    </source>
</evidence>
<feature type="transmembrane region" description="Helical" evidence="5">
    <location>
        <begin position="39"/>
        <end position="57"/>
    </location>
</feature>
<keyword evidence="4 5" id="KW-0472">Membrane</keyword>
<keyword evidence="2 5" id="KW-0812">Transmembrane</keyword>
<dbReference type="Pfam" id="PF04191">
    <property type="entry name" value="PEMT"/>
    <property type="match status" value="1"/>
</dbReference>
<keyword evidence="3 5" id="KW-1133">Transmembrane helix</keyword>
<sequence>MEILERKIPPVAVFIIFIVAMVKFDQSLLGFAAEFPLPWWGLAVSIVLSGVIGVAGVNEFRKAKTTVNPVKVDSASTVVDSGIFAYSRNPMYLALLILLVGIGYWQQNIICLLLPIGFVLYMNRFQIAPEERALEALFGVQYIDYKNRVRRWI</sequence>
<accession>A0A7W2ITX5</accession>
<protein>
    <submittedName>
        <fullName evidence="6">Isoprenylcysteine carboxylmethyltransferase family protein</fullName>
    </submittedName>
</protein>
<proteinExistence type="predicted"/>
<dbReference type="AlphaFoldDB" id="A0A7W2ITX5"/>
<evidence type="ECO:0000313" key="7">
    <source>
        <dbReference type="Proteomes" id="UP000571701"/>
    </source>
</evidence>
<evidence type="ECO:0000256" key="5">
    <source>
        <dbReference type="SAM" id="Phobius"/>
    </source>
</evidence>
<dbReference type="EMBL" id="JACFYF010000006">
    <property type="protein sequence ID" value="MBA5763011.1"/>
    <property type="molecule type" value="Genomic_DNA"/>
</dbReference>
<dbReference type="PANTHER" id="PTHR12714:SF24">
    <property type="entry name" value="SLR1182 PROTEIN"/>
    <property type="match status" value="1"/>
</dbReference>
<comment type="subcellular location">
    <subcellularLocation>
        <location evidence="1">Endomembrane system</location>
        <topology evidence="1">Multi-pass membrane protein</topology>
    </subcellularLocation>
</comment>
<feature type="transmembrane region" description="Helical" evidence="5">
    <location>
        <begin position="92"/>
        <end position="122"/>
    </location>
</feature>
<keyword evidence="7" id="KW-1185">Reference proteome</keyword>
<evidence type="ECO:0000256" key="3">
    <source>
        <dbReference type="ARBA" id="ARBA00022989"/>
    </source>
</evidence>
<dbReference type="PANTHER" id="PTHR12714">
    <property type="entry name" value="PROTEIN-S ISOPRENYLCYSTEINE O-METHYLTRANSFERASE"/>
    <property type="match status" value="1"/>
</dbReference>
<dbReference type="Gene3D" id="1.20.120.1630">
    <property type="match status" value="1"/>
</dbReference>
<comment type="caution">
    <text evidence="6">The sequence shown here is derived from an EMBL/GenBank/DDBJ whole genome shotgun (WGS) entry which is preliminary data.</text>
</comment>
<dbReference type="InterPro" id="IPR007318">
    <property type="entry name" value="Phopholipid_MeTrfase"/>
</dbReference>
<evidence type="ECO:0000256" key="2">
    <source>
        <dbReference type="ARBA" id="ARBA00022692"/>
    </source>
</evidence>
<dbReference type="GO" id="GO:0032259">
    <property type="term" value="P:methylation"/>
    <property type="evidence" value="ECO:0007669"/>
    <property type="project" value="UniProtKB-KW"/>
</dbReference>
<keyword evidence="6" id="KW-0489">Methyltransferase</keyword>
<dbReference type="Proteomes" id="UP000571701">
    <property type="component" value="Unassembled WGS sequence"/>
</dbReference>
<dbReference type="RefSeq" id="WP_182109027.1">
    <property type="nucleotide sequence ID" value="NZ_JACFYF010000006.1"/>
</dbReference>
<dbReference type="GO" id="GO:0012505">
    <property type="term" value="C:endomembrane system"/>
    <property type="evidence" value="ECO:0007669"/>
    <property type="project" value="UniProtKB-SubCell"/>
</dbReference>
<name>A0A7W2ITX5_9VIBR</name>
<evidence type="ECO:0000256" key="4">
    <source>
        <dbReference type="ARBA" id="ARBA00023136"/>
    </source>
</evidence>
<keyword evidence="6" id="KW-0808">Transferase</keyword>
<evidence type="ECO:0000313" key="6">
    <source>
        <dbReference type="EMBL" id="MBA5763011.1"/>
    </source>
</evidence>
<organism evidence="6 7">
    <name type="scientific">Vibrio marinisediminis</name>
    <dbReference type="NCBI Taxonomy" id="2758441"/>
    <lineage>
        <taxon>Bacteria</taxon>
        <taxon>Pseudomonadati</taxon>
        <taxon>Pseudomonadota</taxon>
        <taxon>Gammaproteobacteria</taxon>
        <taxon>Vibrionales</taxon>
        <taxon>Vibrionaceae</taxon>
        <taxon>Vibrio</taxon>
    </lineage>
</organism>
<reference evidence="6 7" key="1">
    <citation type="submission" date="2020-07" db="EMBL/GenBank/DDBJ databases">
        <title>Vibrio marinisediminis sp. nov., isolated from marine sediment.</title>
        <authorList>
            <person name="Ji X."/>
        </authorList>
    </citation>
    <scope>NUCLEOTIDE SEQUENCE [LARGE SCALE GENOMIC DNA]</scope>
    <source>
        <strain evidence="6 7">404</strain>
    </source>
</reference>
<feature type="transmembrane region" description="Helical" evidence="5">
    <location>
        <begin position="12"/>
        <end position="33"/>
    </location>
</feature>
<gene>
    <name evidence="6" type="ORF">H2O73_11685</name>
</gene>